<proteinExistence type="predicted"/>
<protein>
    <submittedName>
        <fullName evidence="1">Uncharacterized protein</fullName>
    </submittedName>
</protein>
<dbReference type="RefSeq" id="WP_038882323.1">
    <property type="nucleotide sequence ID" value="NZ_CAKMTS010000001.1"/>
</dbReference>
<dbReference type="EMBL" id="JBIHSE010000002">
    <property type="protein sequence ID" value="MFH0273134.1"/>
    <property type="molecule type" value="Genomic_DNA"/>
</dbReference>
<organism evidence="1 3">
    <name type="scientific">Vibrio jasicida</name>
    <dbReference type="NCBI Taxonomy" id="766224"/>
    <lineage>
        <taxon>Bacteria</taxon>
        <taxon>Pseudomonadati</taxon>
        <taxon>Pseudomonadota</taxon>
        <taxon>Gammaproteobacteria</taxon>
        <taxon>Vibrionales</taxon>
        <taxon>Vibrionaceae</taxon>
        <taxon>Vibrio</taxon>
    </lineage>
</organism>
<name>A0AAU9QHU5_9VIBR</name>
<accession>A0AAU9QHU5</accession>
<sequence>MKEKHKSMLWTAVIVLFMLAVINNVGALESLKKQINGDSGWF</sequence>
<dbReference type="AlphaFoldDB" id="A0AAU9QHU5"/>
<reference evidence="1" key="1">
    <citation type="submission" date="2022-01" db="EMBL/GenBank/DDBJ databases">
        <authorList>
            <person name="Lagorce A."/>
        </authorList>
    </citation>
    <scope>NUCLEOTIDE SEQUENCE</scope>
    <source>
        <strain evidence="1">Th15_F1_A12</strain>
    </source>
</reference>
<dbReference type="EMBL" id="CAKMUD010000024">
    <property type="protein sequence ID" value="CAH1573903.1"/>
    <property type="molecule type" value="Genomic_DNA"/>
</dbReference>
<keyword evidence="4" id="KW-1185">Reference proteome</keyword>
<evidence type="ECO:0000313" key="2">
    <source>
        <dbReference type="EMBL" id="MFH0273134.1"/>
    </source>
</evidence>
<evidence type="ECO:0000313" key="3">
    <source>
        <dbReference type="Proteomes" id="UP001295462"/>
    </source>
</evidence>
<reference evidence="2 4" key="2">
    <citation type="submission" date="2024-10" db="EMBL/GenBank/DDBJ databases">
        <authorList>
            <person name="Yibar A."/>
            <person name="Saticioglu I.B."/>
            <person name="Duman M."/>
            <person name="Ajmi N."/>
            <person name="Gurler F."/>
            <person name="Ay H."/>
            <person name="Onuk E."/>
            <person name="Guler S."/>
            <person name="Romalde J.L."/>
        </authorList>
    </citation>
    <scope>NUCLEOTIDE SEQUENCE [LARGE SCALE GENOMIC DNA]</scope>
    <source>
        <strain evidence="2 4">1-TCBS-A</strain>
    </source>
</reference>
<dbReference type="Proteomes" id="UP001607221">
    <property type="component" value="Unassembled WGS sequence"/>
</dbReference>
<dbReference type="Proteomes" id="UP001295462">
    <property type="component" value="Unassembled WGS sequence"/>
</dbReference>
<gene>
    <name evidence="2" type="ORF">ACGRHZ_17825</name>
    <name evidence="1" type="ORF">THF1A12_120162</name>
</gene>
<evidence type="ECO:0000313" key="4">
    <source>
        <dbReference type="Proteomes" id="UP001607221"/>
    </source>
</evidence>
<evidence type="ECO:0000313" key="1">
    <source>
        <dbReference type="EMBL" id="CAH1573903.1"/>
    </source>
</evidence>
<comment type="caution">
    <text evidence="1">The sequence shown here is derived from an EMBL/GenBank/DDBJ whole genome shotgun (WGS) entry which is preliminary data.</text>
</comment>